<dbReference type="Pfam" id="PF20149">
    <property type="entry name" value="DUF6532"/>
    <property type="match status" value="1"/>
</dbReference>
<reference evidence="3" key="1">
    <citation type="submission" date="2022-01" db="EMBL/GenBank/DDBJ databases">
        <title>Comparative genomics reveals a dynamic genome evolution in the ectomycorrhizal milk-cap (Lactarius) mushrooms.</title>
        <authorList>
            <consortium name="DOE Joint Genome Institute"/>
            <person name="Lebreton A."/>
            <person name="Tang N."/>
            <person name="Kuo A."/>
            <person name="LaButti K."/>
            <person name="Drula E."/>
            <person name="Barry K."/>
            <person name="Clum A."/>
            <person name="Lipzen A."/>
            <person name="Mousain D."/>
            <person name="Ng V."/>
            <person name="Wang R."/>
            <person name="Wang X."/>
            <person name="Dai Y."/>
            <person name="Henrissat B."/>
            <person name="Grigoriev I.V."/>
            <person name="Guerin-Laguette A."/>
            <person name="Yu F."/>
            <person name="Martin F.M."/>
        </authorList>
    </citation>
    <scope>NUCLEOTIDE SEQUENCE</scope>
    <source>
        <strain evidence="3">QP</strain>
    </source>
</reference>
<accession>A0AAD4LGR0</accession>
<protein>
    <recommendedName>
        <fullName evidence="2">DUF6532 domain-containing protein</fullName>
    </recommendedName>
</protein>
<dbReference type="InterPro" id="IPR045341">
    <property type="entry name" value="DUF6532"/>
</dbReference>
<comment type="caution">
    <text evidence="3">The sequence shown here is derived from an EMBL/GenBank/DDBJ whole genome shotgun (WGS) entry which is preliminary data.</text>
</comment>
<evidence type="ECO:0000313" key="4">
    <source>
        <dbReference type="Proteomes" id="UP001201163"/>
    </source>
</evidence>
<sequence length="203" mass="22924">MKPRLATLVETMYHFKTSQAHASISYNAGRAQELLRNLNFIYPEPRTGRDLYRHPIIQRAIDTTWFRNKDDVGVVNHEQFSPMPISIIAITLTVIECCIDEWSDGTQRDCNWDDAKIQTVYDSHFSSLVDFQVQRPTSLYQLQCDLSRNAREHAGVPPDPVTGSSRLPPGALDAVREEPSPGPSPTAPPNYDDTFPRITVGRV</sequence>
<proteinExistence type="predicted"/>
<feature type="region of interest" description="Disordered" evidence="1">
    <location>
        <begin position="151"/>
        <end position="203"/>
    </location>
</feature>
<evidence type="ECO:0000259" key="2">
    <source>
        <dbReference type="Pfam" id="PF20149"/>
    </source>
</evidence>
<dbReference type="AlphaFoldDB" id="A0AAD4LGR0"/>
<feature type="domain" description="DUF6532" evidence="2">
    <location>
        <begin position="5"/>
        <end position="131"/>
    </location>
</feature>
<dbReference type="Proteomes" id="UP001201163">
    <property type="component" value="Unassembled WGS sequence"/>
</dbReference>
<name>A0AAD4LGR0_9AGAM</name>
<evidence type="ECO:0000313" key="3">
    <source>
        <dbReference type="EMBL" id="KAH8990989.1"/>
    </source>
</evidence>
<dbReference type="EMBL" id="JAKELL010000028">
    <property type="protein sequence ID" value="KAH8990989.1"/>
    <property type="molecule type" value="Genomic_DNA"/>
</dbReference>
<keyword evidence="4" id="KW-1185">Reference proteome</keyword>
<evidence type="ECO:0000256" key="1">
    <source>
        <dbReference type="SAM" id="MobiDB-lite"/>
    </source>
</evidence>
<organism evidence="3 4">
    <name type="scientific">Lactarius akahatsu</name>
    <dbReference type="NCBI Taxonomy" id="416441"/>
    <lineage>
        <taxon>Eukaryota</taxon>
        <taxon>Fungi</taxon>
        <taxon>Dikarya</taxon>
        <taxon>Basidiomycota</taxon>
        <taxon>Agaricomycotina</taxon>
        <taxon>Agaricomycetes</taxon>
        <taxon>Russulales</taxon>
        <taxon>Russulaceae</taxon>
        <taxon>Lactarius</taxon>
    </lineage>
</organism>
<gene>
    <name evidence="3" type="ORF">EDB92DRAFT_1862446</name>
</gene>